<dbReference type="PANTHER" id="PTHR45947:SF3">
    <property type="entry name" value="SULFOQUINOVOSYL TRANSFERASE SQD2"/>
    <property type="match status" value="1"/>
</dbReference>
<proteinExistence type="predicted"/>
<dbReference type="EMBL" id="PFQF01000004">
    <property type="protein sequence ID" value="PJA20962.1"/>
    <property type="molecule type" value="Genomic_DNA"/>
</dbReference>
<comment type="caution">
    <text evidence="2">The sequence shown here is derived from an EMBL/GenBank/DDBJ whole genome shotgun (WGS) entry which is preliminary data.</text>
</comment>
<dbReference type="Pfam" id="PF00534">
    <property type="entry name" value="Glycos_transf_1"/>
    <property type="match status" value="1"/>
</dbReference>
<dbReference type="AlphaFoldDB" id="A0A2M7W579"/>
<gene>
    <name evidence="2" type="ORF">COX60_00190</name>
</gene>
<reference evidence="3" key="1">
    <citation type="submission" date="2017-09" db="EMBL/GenBank/DDBJ databases">
        <title>Depth-based differentiation of microbial function through sediment-hosted aquifers and enrichment of novel symbionts in the deep terrestrial subsurface.</title>
        <authorList>
            <person name="Probst A.J."/>
            <person name="Ladd B."/>
            <person name="Jarett J.K."/>
            <person name="Geller-Mcgrath D.E."/>
            <person name="Sieber C.M.K."/>
            <person name="Emerson J.B."/>
            <person name="Anantharaman K."/>
            <person name="Thomas B.C."/>
            <person name="Malmstrom R."/>
            <person name="Stieglmeier M."/>
            <person name="Klingl A."/>
            <person name="Woyke T."/>
            <person name="Ryan C.M."/>
            <person name="Banfield J.F."/>
        </authorList>
    </citation>
    <scope>NUCLEOTIDE SEQUENCE [LARGE SCALE GENOMIC DNA]</scope>
</reference>
<dbReference type="CDD" id="cd03801">
    <property type="entry name" value="GT4_PimA-like"/>
    <property type="match status" value="1"/>
</dbReference>
<dbReference type="SUPFAM" id="SSF53756">
    <property type="entry name" value="UDP-Glycosyltransferase/glycogen phosphorylase"/>
    <property type="match status" value="1"/>
</dbReference>
<evidence type="ECO:0000259" key="1">
    <source>
        <dbReference type="Pfam" id="PF00534"/>
    </source>
</evidence>
<accession>A0A2M7W579</accession>
<evidence type="ECO:0000313" key="2">
    <source>
        <dbReference type="EMBL" id="PJA20962.1"/>
    </source>
</evidence>
<dbReference type="PANTHER" id="PTHR45947">
    <property type="entry name" value="SULFOQUINOVOSYL TRANSFERASE SQD2"/>
    <property type="match status" value="1"/>
</dbReference>
<dbReference type="InterPro" id="IPR050194">
    <property type="entry name" value="Glycosyltransferase_grp1"/>
</dbReference>
<name>A0A2M7W579_9BACT</name>
<evidence type="ECO:0000313" key="3">
    <source>
        <dbReference type="Proteomes" id="UP000230137"/>
    </source>
</evidence>
<dbReference type="GO" id="GO:0016757">
    <property type="term" value="F:glycosyltransferase activity"/>
    <property type="evidence" value="ECO:0007669"/>
    <property type="project" value="InterPro"/>
</dbReference>
<protein>
    <recommendedName>
        <fullName evidence="1">Glycosyl transferase family 1 domain-containing protein</fullName>
    </recommendedName>
</protein>
<dbReference type="InterPro" id="IPR001296">
    <property type="entry name" value="Glyco_trans_1"/>
</dbReference>
<feature type="domain" description="Glycosyl transferase family 1" evidence="1">
    <location>
        <begin position="178"/>
        <end position="348"/>
    </location>
</feature>
<dbReference type="Proteomes" id="UP000230137">
    <property type="component" value="Unassembled WGS sequence"/>
</dbReference>
<sequence length="372" mass="43173">MIAKKVPKLAIVSERIRNHFNDPLRYFSRVKVKHFYRNTYADFVPNSKINAHQFVNESDLNKKLIQFCPDIIQTYEPFYGYSKIKLPLRPLRILNVVYKYCQKNKISYYFNALETNVPKKKYGKVAGIIIYWMYKKYACRAWKIFAMTNQAEQMLLEAGVKKTQINDEIMIGHWGVETEIFKPSLKTNQPSLVFIGTLNEQKGIKYLVKIISKVIDNCPMINIKIVGLGYYQYLIKNLIKEYPDNIQYFEQVSHSEVAKILARTWIALSTSITLNNSSEQTAGFLLEAMACGNGIVAFNSGGISRYVKNGVNGLLSDEKNIDQIVKNISWLLKDNKILKEMQKNNRRWARRFYNAESNVNKLEELLVKKLVS</sequence>
<dbReference type="Gene3D" id="3.40.50.2000">
    <property type="entry name" value="Glycogen Phosphorylase B"/>
    <property type="match status" value="2"/>
</dbReference>
<organism evidence="2 3">
    <name type="scientific">Candidatus Berkelbacteria bacterium CG_4_10_14_0_2_um_filter_35_9_33_12</name>
    <dbReference type="NCBI Taxonomy" id="1974499"/>
    <lineage>
        <taxon>Bacteria</taxon>
        <taxon>Candidatus Berkelbacteria</taxon>
    </lineage>
</organism>